<dbReference type="Proteomes" id="UP000199656">
    <property type="component" value="Unassembled WGS sequence"/>
</dbReference>
<evidence type="ECO:0000313" key="5">
    <source>
        <dbReference type="EMBL" id="SEA71125.1"/>
    </source>
</evidence>
<evidence type="ECO:0000313" key="6">
    <source>
        <dbReference type="Proteomes" id="UP000199656"/>
    </source>
</evidence>
<sequence length="199" mass="22632">MNLDSQYWDNRYLHQETGWDMGMVSPPLKAYIDQIPDRDIRILIPGGGNSYEAAYLAGQAFSDVTVLDFAPSLTTRLEQQFRHTRIKVINADFFDHTGTYDLVLEQTFFCALPSARRKDYVQHMYSLIRPGGHLAGVLFDRTFEKAGPPFGGSAAEYEALFSPLFEIKTLYPCYNSHPARQGCEVFINFVPKLRSECCP</sequence>
<dbReference type="PANTHER" id="PTHR32183">
    <property type="match status" value="1"/>
</dbReference>
<evidence type="ECO:0000256" key="3">
    <source>
        <dbReference type="ARBA" id="ARBA00022679"/>
    </source>
</evidence>
<dbReference type="PANTHER" id="PTHR32183:SF6">
    <property type="entry name" value="CYSTEINE SULFINATE DESULFINASE_CYSTEINE DESULFURASE AND RELATED ENZYMES"/>
    <property type="match status" value="1"/>
</dbReference>
<protein>
    <submittedName>
        <fullName evidence="5">Thiopurine S-methyltransferase (TPMT)</fullName>
    </submittedName>
</protein>
<organism evidence="5 6">
    <name type="scientific">Chitinophaga terrae</name>
    <name type="common">ex Kim and Jung 2007</name>
    <dbReference type="NCBI Taxonomy" id="408074"/>
    <lineage>
        <taxon>Bacteria</taxon>
        <taxon>Pseudomonadati</taxon>
        <taxon>Bacteroidota</taxon>
        <taxon>Chitinophagia</taxon>
        <taxon>Chitinophagales</taxon>
        <taxon>Chitinophagaceae</taxon>
        <taxon>Chitinophaga</taxon>
    </lineage>
</organism>
<gene>
    <name evidence="5" type="ORF">SAMN05660909_03087</name>
</gene>
<dbReference type="CDD" id="cd02440">
    <property type="entry name" value="AdoMet_MTases"/>
    <property type="match status" value="1"/>
</dbReference>
<dbReference type="GO" id="GO:0032259">
    <property type="term" value="P:methylation"/>
    <property type="evidence" value="ECO:0007669"/>
    <property type="project" value="UniProtKB-KW"/>
</dbReference>
<dbReference type="Pfam" id="PF05724">
    <property type="entry name" value="TPMT"/>
    <property type="match status" value="1"/>
</dbReference>
<keyword evidence="4" id="KW-0949">S-adenosyl-L-methionine</keyword>
<dbReference type="Gene3D" id="3.40.50.150">
    <property type="entry name" value="Vaccinia Virus protein VP39"/>
    <property type="match status" value="1"/>
</dbReference>
<keyword evidence="1" id="KW-0597">Phosphoprotein</keyword>
<dbReference type="AlphaFoldDB" id="A0A1H4DED8"/>
<dbReference type="SUPFAM" id="SSF53335">
    <property type="entry name" value="S-adenosyl-L-methionine-dependent methyltransferases"/>
    <property type="match status" value="1"/>
</dbReference>
<proteinExistence type="predicted"/>
<evidence type="ECO:0000256" key="1">
    <source>
        <dbReference type="ARBA" id="ARBA00022553"/>
    </source>
</evidence>
<dbReference type="PROSITE" id="PS51585">
    <property type="entry name" value="SAM_MT_TPMT"/>
    <property type="match status" value="1"/>
</dbReference>
<dbReference type="InterPro" id="IPR029063">
    <property type="entry name" value="SAM-dependent_MTases_sf"/>
</dbReference>
<keyword evidence="3 5" id="KW-0808">Transferase</keyword>
<dbReference type="GO" id="GO:0008757">
    <property type="term" value="F:S-adenosylmethionine-dependent methyltransferase activity"/>
    <property type="evidence" value="ECO:0007669"/>
    <property type="project" value="InterPro"/>
</dbReference>
<dbReference type="RefSeq" id="WP_089762830.1">
    <property type="nucleotide sequence ID" value="NZ_BKAT01000046.1"/>
</dbReference>
<dbReference type="InterPro" id="IPR008854">
    <property type="entry name" value="TPMT"/>
</dbReference>
<evidence type="ECO:0000256" key="2">
    <source>
        <dbReference type="ARBA" id="ARBA00022603"/>
    </source>
</evidence>
<reference evidence="6" key="1">
    <citation type="submission" date="2016-10" db="EMBL/GenBank/DDBJ databases">
        <authorList>
            <person name="Varghese N."/>
            <person name="Submissions S."/>
        </authorList>
    </citation>
    <scope>NUCLEOTIDE SEQUENCE [LARGE SCALE GENOMIC DNA]</scope>
    <source>
        <strain evidence="6">DSM 23920</strain>
    </source>
</reference>
<dbReference type="EMBL" id="FNRL01000013">
    <property type="protein sequence ID" value="SEA71125.1"/>
    <property type="molecule type" value="Genomic_DNA"/>
</dbReference>
<accession>A0A1H4DED8</accession>
<dbReference type="STRING" id="408074.SAMN05660909_03087"/>
<keyword evidence="6" id="KW-1185">Reference proteome</keyword>
<name>A0A1H4DED8_9BACT</name>
<dbReference type="OrthoDB" id="9778208at2"/>
<evidence type="ECO:0000256" key="4">
    <source>
        <dbReference type="ARBA" id="ARBA00022691"/>
    </source>
</evidence>
<keyword evidence="2 5" id="KW-0489">Methyltransferase</keyword>